<evidence type="ECO:0000313" key="13">
    <source>
        <dbReference type="EMBL" id="KAB8596096.1"/>
    </source>
</evidence>
<sequence length="361" mass="39418">MAALLRFTLFEPVVTGAVLLGFFYGPPEVREKVAARLSTLPFHLTTDTLVRVFQGLFALGVARRVSGFIDWLSFRNWELFYSGAPWAWDQEVAVVTGGSGDIATELIKKLIAKGIKVAVLDVQQLPAATKNEKLVKFYKCDLTSSAAVHEAALAVKKDLGTPTILVNNAGIAIGAPITQISDAKLDLVFKVNLISQWYTVREFLPGMIDSRKGHIVTVASMASYTGVAGISDYCATKAGALAFHECLTQEIRHLHQAPFVRTTCAHPFWTSTAMVTDIKDGIKKTDALITPQYVGDVLARAIFSKNGAHVVIPDYNPKMRVAPLLRGLPSWINSIGNDTTKENILTAVRANPDLIRKRNTP</sequence>
<dbReference type="PRINTS" id="PR00080">
    <property type="entry name" value="SDRFAMILY"/>
</dbReference>
<evidence type="ECO:0000256" key="10">
    <source>
        <dbReference type="ARBA" id="ARBA00068717"/>
    </source>
</evidence>
<keyword evidence="7" id="KW-0443">Lipid metabolism</keyword>
<keyword evidence="5" id="KW-1133">Transmembrane helix</keyword>
<dbReference type="Pfam" id="PF00106">
    <property type="entry name" value="adh_short"/>
    <property type="match status" value="1"/>
</dbReference>
<evidence type="ECO:0000256" key="1">
    <source>
        <dbReference type="ARBA" id="ARBA00004141"/>
    </source>
</evidence>
<evidence type="ECO:0000256" key="11">
    <source>
        <dbReference type="ARBA" id="ARBA00082544"/>
    </source>
</evidence>
<evidence type="ECO:0000256" key="8">
    <source>
        <dbReference type="ARBA" id="ARBA00023136"/>
    </source>
</evidence>
<dbReference type="SUPFAM" id="SSF51735">
    <property type="entry name" value="NAD(P)-binding Rossmann-fold domains"/>
    <property type="match status" value="1"/>
</dbReference>
<comment type="similarity">
    <text evidence="2 12">Belongs to the short-chain dehydrogenases/reductases (SDR) family.</text>
</comment>
<evidence type="ECO:0000256" key="6">
    <source>
        <dbReference type="ARBA" id="ARBA00023002"/>
    </source>
</evidence>
<dbReference type="InterPro" id="IPR036291">
    <property type="entry name" value="NAD(P)-bd_dom_sf"/>
</dbReference>
<evidence type="ECO:0000256" key="4">
    <source>
        <dbReference type="ARBA" id="ARBA00022857"/>
    </source>
</evidence>
<evidence type="ECO:0000256" key="2">
    <source>
        <dbReference type="ARBA" id="ARBA00006484"/>
    </source>
</evidence>
<protein>
    <recommendedName>
        <fullName evidence="10">Short-chain dehydrogenase/reductase 3</fullName>
    </recommendedName>
    <alternativeName>
        <fullName evidence="11">Retinal short-chain dehydrogenase/reductase 1</fullName>
    </alternativeName>
</protein>
<keyword evidence="4" id="KW-0521">NADP</keyword>
<dbReference type="EMBL" id="VIBQ01000070">
    <property type="protein sequence ID" value="KAB8596096.1"/>
    <property type="molecule type" value="Genomic_DNA"/>
</dbReference>
<evidence type="ECO:0000256" key="9">
    <source>
        <dbReference type="ARBA" id="ARBA00059620"/>
    </source>
</evidence>
<comment type="caution">
    <text evidence="13">The sequence shown here is derived from an EMBL/GenBank/DDBJ whole genome shotgun (WGS) entry which is preliminary data.</text>
</comment>
<dbReference type="Gene3D" id="3.40.50.720">
    <property type="entry name" value="NAD(P)-binding Rossmann-like Domain"/>
    <property type="match status" value="1"/>
</dbReference>
<accession>A0A5N6L328</accession>
<evidence type="ECO:0000256" key="12">
    <source>
        <dbReference type="RuleBase" id="RU000363"/>
    </source>
</evidence>
<keyword evidence="14" id="KW-1185">Reference proteome</keyword>
<dbReference type="InterPro" id="IPR002347">
    <property type="entry name" value="SDR_fam"/>
</dbReference>
<comment type="subcellular location">
    <subcellularLocation>
        <location evidence="1">Membrane</location>
        <topology evidence="1">Multi-pass membrane protein</topology>
    </subcellularLocation>
</comment>
<dbReference type="Proteomes" id="UP000327013">
    <property type="component" value="Unassembled WGS sequence"/>
</dbReference>
<gene>
    <name evidence="13" type="ORF">FH972_025805</name>
</gene>
<comment type="function">
    <text evidence="9">Catalyzes the reduction of all-trans-retinal to all-trans-retinol in the presence of NADPH.</text>
</comment>
<dbReference type="OrthoDB" id="505500at2759"/>
<dbReference type="GO" id="GO:0052650">
    <property type="term" value="F:all-trans-retinol dehydrogenase (NADP+) activity"/>
    <property type="evidence" value="ECO:0007669"/>
    <property type="project" value="UniProtKB-ARBA"/>
</dbReference>
<dbReference type="FunFam" id="3.40.50.720:FF:000131">
    <property type="entry name" value="Short-chain dehydrogenase/reductase 3"/>
    <property type="match status" value="1"/>
</dbReference>
<organism evidence="13 14">
    <name type="scientific">Carpinus fangiana</name>
    <dbReference type="NCBI Taxonomy" id="176857"/>
    <lineage>
        <taxon>Eukaryota</taxon>
        <taxon>Viridiplantae</taxon>
        <taxon>Streptophyta</taxon>
        <taxon>Embryophyta</taxon>
        <taxon>Tracheophyta</taxon>
        <taxon>Spermatophyta</taxon>
        <taxon>Magnoliopsida</taxon>
        <taxon>eudicotyledons</taxon>
        <taxon>Gunneridae</taxon>
        <taxon>Pentapetalae</taxon>
        <taxon>rosids</taxon>
        <taxon>fabids</taxon>
        <taxon>Fagales</taxon>
        <taxon>Betulaceae</taxon>
        <taxon>Carpinus</taxon>
    </lineage>
</organism>
<keyword evidence="6" id="KW-0560">Oxidoreductase</keyword>
<keyword evidence="8" id="KW-0472">Membrane</keyword>
<evidence type="ECO:0000256" key="7">
    <source>
        <dbReference type="ARBA" id="ARBA00023098"/>
    </source>
</evidence>
<evidence type="ECO:0000256" key="3">
    <source>
        <dbReference type="ARBA" id="ARBA00022692"/>
    </source>
</evidence>
<dbReference type="PANTHER" id="PTHR24322">
    <property type="entry name" value="PKSB"/>
    <property type="match status" value="1"/>
</dbReference>
<proteinExistence type="inferred from homology"/>
<reference evidence="13 14" key="1">
    <citation type="submission" date="2019-06" db="EMBL/GenBank/DDBJ databases">
        <title>A chromosomal-level reference genome of Carpinus fangiana (Coryloideae, Betulaceae).</title>
        <authorList>
            <person name="Yang X."/>
            <person name="Wang Z."/>
            <person name="Zhang L."/>
            <person name="Hao G."/>
            <person name="Liu J."/>
            <person name="Yang Y."/>
        </authorList>
    </citation>
    <scope>NUCLEOTIDE SEQUENCE [LARGE SCALE GENOMIC DNA]</scope>
    <source>
        <strain evidence="13">Cfa_2016G</strain>
        <tissue evidence="13">Leaf</tissue>
    </source>
</reference>
<dbReference type="PRINTS" id="PR00081">
    <property type="entry name" value="GDHRDH"/>
</dbReference>
<evidence type="ECO:0000256" key="5">
    <source>
        <dbReference type="ARBA" id="ARBA00022989"/>
    </source>
</evidence>
<name>A0A5N6L328_9ROSI</name>
<evidence type="ECO:0000313" key="14">
    <source>
        <dbReference type="Proteomes" id="UP000327013"/>
    </source>
</evidence>
<dbReference type="GO" id="GO:0016020">
    <property type="term" value="C:membrane"/>
    <property type="evidence" value="ECO:0007669"/>
    <property type="project" value="UniProtKB-SubCell"/>
</dbReference>
<dbReference type="AlphaFoldDB" id="A0A5N6L328"/>
<dbReference type="PANTHER" id="PTHR24322:SF736">
    <property type="entry name" value="RETINOL DEHYDROGENASE 10"/>
    <property type="match status" value="1"/>
</dbReference>
<keyword evidence="3" id="KW-0812">Transmembrane</keyword>